<gene>
    <name evidence="1" type="ORF">GCM10025883_02900</name>
</gene>
<dbReference type="InterPro" id="IPR029044">
    <property type="entry name" value="Nucleotide-diphossugar_trans"/>
</dbReference>
<keyword evidence="2" id="KW-1185">Reference proteome</keyword>
<dbReference type="RefSeq" id="WP_284302333.1">
    <property type="nucleotide sequence ID" value="NZ_BSUO01000001.1"/>
</dbReference>
<dbReference type="Gene3D" id="3.90.550.10">
    <property type="entry name" value="Spore Coat Polysaccharide Biosynthesis Protein SpsA, Chain A"/>
    <property type="match status" value="1"/>
</dbReference>
<sequence>METPTLACCFVVGDDARDLHAALASLASLEDLLKGTVVMGMGASERTLEFARRAGAQVFSRPDDGDLAAARNEAAAAAESTWIFTLEGDDRVTADPELLGKLLVSQPGEVVRPDALQIEVQQGADAPATREVRLYRTDGCHYIGGIRPRLVAIEAGRTLRPLNPGSDVVRVSSALGSDPAGERARLLRREARATRIIDVLDADGTGGDELVSALVERARARRKLGDGNGALADLNRARALPAGDRYRDTAREELVGLLVEHRHLAGARTLISQLREGGADTGYSDWLEAQVSAAEGQAEQALAIVDRLRERGLLTRADGGVVAPPEILNETMILAARVHDYDKAFECCLELVSRHGQARRFGRLLLKLWGARSPEGLAARLKAAGAPIDPVATALRGLPGAGPAVAEALEATRPELTEVAAAL</sequence>
<evidence type="ECO:0000313" key="1">
    <source>
        <dbReference type="EMBL" id="GMA38245.1"/>
    </source>
</evidence>
<accession>A0ABQ6IK20</accession>
<reference evidence="2" key="1">
    <citation type="journal article" date="2019" name="Int. J. Syst. Evol. Microbiol.">
        <title>The Global Catalogue of Microorganisms (GCM) 10K type strain sequencing project: providing services to taxonomists for standard genome sequencing and annotation.</title>
        <authorList>
            <consortium name="The Broad Institute Genomics Platform"/>
            <consortium name="The Broad Institute Genome Sequencing Center for Infectious Disease"/>
            <person name="Wu L."/>
            <person name="Ma J."/>
        </authorList>
    </citation>
    <scope>NUCLEOTIDE SEQUENCE [LARGE SCALE GENOMIC DNA]</scope>
    <source>
        <strain evidence="2">NBRC 113072</strain>
    </source>
</reference>
<dbReference type="Proteomes" id="UP001157126">
    <property type="component" value="Unassembled WGS sequence"/>
</dbReference>
<comment type="caution">
    <text evidence="1">The sequence shown here is derived from an EMBL/GenBank/DDBJ whole genome shotgun (WGS) entry which is preliminary data.</text>
</comment>
<proteinExistence type="predicted"/>
<name>A0ABQ6IK20_9MICO</name>
<evidence type="ECO:0000313" key="2">
    <source>
        <dbReference type="Proteomes" id="UP001157126"/>
    </source>
</evidence>
<organism evidence="1 2">
    <name type="scientific">Mobilicoccus caccae</name>
    <dbReference type="NCBI Taxonomy" id="1859295"/>
    <lineage>
        <taxon>Bacteria</taxon>
        <taxon>Bacillati</taxon>
        <taxon>Actinomycetota</taxon>
        <taxon>Actinomycetes</taxon>
        <taxon>Micrococcales</taxon>
        <taxon>Dermatophilaceae</taxon>
        <taxon>Mobilicoccus</taxon>
    </lineage>
</organism>
<dbReference type="EMBL" id="BSUO01000001">
    <property type="protein sequence ID" value="GMA38245.1"/>
    <property type="molecule type" value="Genomic_DNA"/>
</dbReference>
<protein>
    <recommendedName>
        <fullName evidence="3">Glycosyl transferase family 2</fullName>
    </recommendedName>
</protein>
<evidence type="ECO:0008006" key="3">
    <source>
        <dbReference type="Google" id="ProtNLM"/>
    </source>
</evidence>
<dbReference type="SUPFAM" id="SSF53448">
    <property type="entry name" value="Nucleotide-diphospho-sugar transferases"/>
    <property type="match status" value="1"/>
</dbReference>